<evidence type="ECO:0000259" key="4">
    <source>
        <dbReference type="PROSITE" id="PS50822"/>
    </source>
</evidence>
<dbReference type="PROSITE" id="PS50822">
    <property type="entry name" value="PIWI"/>
    <property type="match status" value="1"/>
</dbReference>
<dbReference type="PANTHER" id="PTHR22891">
    <property type="entry name" value="EUKARYOTIC TRANSLATION INITIATION FACTOR 2C"/>
    <property type="match status" value="1"/>
</dbReference>
<dbReference type="Gene3D" id="3.30.420.10">
    <property type="entry name" value="Ribonuclease H-like superfamily/Ribonuclease H"/>
    <property type="match status" value="1"/>
</dbReference>
<dbReference type="InterPro" id="IPR036397">
    <property type="entry name" value="RNaseH_sf"/>
</dbReference>
<dbReference type="Pfam" id="PF02171">
    <property type="entry name" value="Piwi"/>
    <property type="match status" value="1"/>
</dbReference>
<dbReference type="InParanoid" id="A0A3N4KJM1"/>
<dbReference type="GO" id="GO:0003723">
    <property type="term" value="F:RNA binding"/>
    <property type="evidence" value="ECO:0007669"/>
    <property type="project" value="InterPro"/>
</dbReference>
<dbReference type="PROSITE" id="PS50821">
    <property type="entry name" value="PAZ"/>
    <property type="match status" value="1"/>
</dbReference>
<dbReference type="InterPro" id="IPR014811">
    <property type="entry name" value="ArgoL1"/>
</dbReference>
<dbReference type="CDD" id="cd02846">
    <property type="entry name" value="PAZ_argonaute_like"/>
    <property type="match status" value="1"/>
</dbReference>
<feature type="compositionally biased region" description="Polar residues" evidence="2">
    <location>
        <begin position="17"/>
        <end position="32"/>
    </location>
</feature>
<protein>
    <submittedName>
        <fullName evidence="5">Piwi-domain-containing protein</fullName>
    </submittedName>
</protein>
<dbReference type="Pfam" id="PF08699">
    <property type="entry name" value="ArgoL1"/>
    <property type="match status" value="1"/>
</dbReference>
<dbReference type="InterPro" id="IPR003100">
    <property type="entry name" value="PAZ_dom"/>
</dbReference>
<feature type="compositionally biased region" description="Basic and acidic residues" evidence="2">
    <location>
        <begin position="219"/>
        <end position="228"/>
    </location>
</feature>
<feature type="domain" description="Piwi" evidence="4">
    <location>
        <begin position="804"/>
        <end position="1100"/>
    </location>
</feature>
<organism evidence="5 6">
    <name type="scientific">Morchella conica CCBAS932</name>
    <dbReference type="NCBI Taxonomy" id="1392247"/>
    <lineage>
        <taxon>Eukaryota</taxon>
        <taxon>Fungi</taxon>
        <taxon>Dikarya</taxon>
        <taxon>Ascomycota</taxon>
        <taxon>Pezizomycotina</taxon>
        <taxon>Pezizomycetes</taxon>
        <taxon>Pezizales</taxon>
        <taxon>Morchellaceae</taxon>
        <taxon>Morchella</taxon>
    </lineage>
</organism>
<feature type="domain" description="PAZ" evidence="3">
    <location>
        <begin position="525"/>
        <end position="628"/>
    </location>
</feature>
<dbReference type="Gene3D" id="3.40.50.2300">
    <property type="match status" value="1"/>
</dbReference>
<dbReference type="OrthoDB" id="10252740at2759"/>
<dbReference type="InterPro" id="IPR032474">
    <property type="entry name" value="Argonaute_N"/>
</dbReference>
<evidence type="ECO:0000259" key="3">
    <source>
        <dbReference type="PROSITE" id="PS50821"/>
    </source>
</evidence>
<feature type="compositionally biased region" description="Low complexity" evidence="2">
    <location>
        <begin position="67"/>
        <end position="78"/>
    </location>
</feature>
<reference evidence="5 6" key="1">
    <citation type="journal article" date="2018" name="Nat. Ecol. Evol.">
        <title>Pezizomycetes genomes reveal the molecular basis of ectomycorrhizal truffle lifestyle.</title>
        <authorList>
            <person name="Murat C."/>
            <person name="Payen T."/>
            <person name="Noel B."/>
            <person name="Kuo A."/>
            <person name="Morin E."/>
            <person name="Chen J."/>
            <person name="Kohler A."/>
            <person name="Krizsan K."/>
            <person name="Balestrini R."/>
            <person name="Da Silva C."/>
            <person name="Montanini B."/>
            <person name="Hainaut M."/>
            <person name="Levati E."/>
            <person name="Barry K.W."/>
            <person name="Belfiori B."/>
            <person name="Cichocki N."/>
            <person name="Clum A."/>
            <person name="Dockter R.B."/>
            <person name="Fauchery L."/>
            <person name="Guy J."/>
            <person name="Iotti M."/>
            <person name="Le Tacon F."/>
            <person name="Lindquist E.A."/>
            <person name="Lipzen A."/>
            <person name="Malagnac F."/>
            <person name="Mello A."/>
            <person name="Molinier V."/>
            <person name="Miyauchi S."/>
            <person name="Poulain J."/>
            <person name="Riccioni C."/>
            <person name="Rubini A."/>
            <person name="Sitrit Y."/>
            <person name="Splivallo R."/>
            <person name="Traeger S."/>
            <person name="Wang M."/>
            <person name="Zifcakova L."/>
            <person name="Wipf D."/>
            <person name="Zambonelli A."/>
            <person name="Paolocci F."/>
            <person name="Nowrousian M."/>
            <person name="Ottonello S."/>
            <person name="Baldrian P."/>
            <person name="Spatafora J.W."/>
            <person name="Henrissat B."/>
            <person name="Nagy L.G."/>
            <person name="Aury J.M."/>
            <person name="Wincker P."/>
            <person name="Grigoriev I.V."/>
            <person name="Bonfante P."/>
            <person name="Martin F.M."/>
        </authorList>
    </citation>
    <scope>NUCLEOTIDE SEQUENCE [LARGE SCALE GENOMIC DNA]</scope>
    <source>
        <strain evidence="5 6">CCBAS932</strain>
    </source>
</reference>
<gene>
    <name evidence="5" type="ORF">P167DRAFT_526880</name>
</gene>
<dbReference type="Pfam" id="PF02170">
    <property type="entry name" value="PAZ"/>
    <property type="match status" value="1"/>
</dbReference>
<feature type="region of interest" description="Disordered" evidence="2">
    <location>
        <begin position="1"/>
        <end position="92"/>
    </location>
</feature>
<evidence type="ECO:0000256" key="1">
    <source>
        <dbReference type="RuleBase" id="RU361178"/>
    </source>
</evidence>
<evidence type="ECO:0000256" key="2">
    <source>
        <dbReference type="SAM" id="MobiDB-lite"/>
    </source>
</evidence>
<dbReference type="SMART" id="SM01163">
    <property type="entry name" value="DUF1785"/>
    <property type="match status" value="1"/>
</dbReference>
<dbReference type="Pfam" id="PF16486">
    <property type="entry name" value="ArgoN"/>
    <property type="match status" value="1"/>
</dbReference>
<evidence type="ECO:0000313" key="6">
    <source>
        <dbReference type="Proteomes" id="UP000277580"/>
    </source>
</evidence>
<feature type="region of interest" description="Disordered" evidence="2">
    <location>
        <begin position="97"/>
        <end position="116"/>
    </location>
</feature>
<dbReference type="InterPro" id="IPR036085">
    <property type="entry name" value="PAZ_dom_sf"/>
</dbReference>
<name>A0A3N4KJM1_9PEZI</name>
<dbReference type="Proteomes" id="UP000277580">
    <property type="component" value="Unassembled WGS sequence"/>
</dbReference>
<feature type="compositionally biased region" description="Low complexity" evidence="2">
    <location>
        <begin position="141"/>
        <end position="158"/>
    </location>
</feature>
<comment type="similarity">
    <text evidence="1">Belongs to the argonaute family.</text>
</comment>
<proteinExistence type="inferred from homology"/>
<dbReference type="SUPFAM" id="SSF53098">
    <property type="entry name" value="Ribonuclease H-like"/>
    <property type="match status" value="1"/>
</dbReference>
<dbReference type="InterPro" id="IPR003165">
    <property type="entry name" value="Piwi"/>
</dbReference>
<keyword evidence="6" id="KW-1185">Reference proteome</keyword>
<feature type="compositionally biased region" description="Polar residues" evidence="2">
    <location>
        <begin position="159"/>
        <end position="170"/>
    </location>
</feature>
<dbReference type="SUPFAM" id="SSF101690">
    <property type="entry name" value="PAZ domain"/>
    <property type="match status" value="1"/>
</dbReference>
<feature type="region of interest" description="Disordered" evidence="2">
    <location>
        <begin position="138"/>
        <end position="234"/>
    </location>
</feature>
<dbReference type="EMBL" id="ML119150">
    <property type="protein sequence ID" value="RPB09618.1"/>
    <property type="molecule type" value="Genomic_DNA"/>
</dbReference>
<dbReference type="Gene3D" id="2.170.260.10">
    <property type="entry name" value="paz domain"/>
    <property type="match status" value="1"/>
</dbReference>
<dbReference type="InterPro" id="IPR012337">
    <property type="entry name" value="RNaseH-like_sf"/>
</dbReference>
<sequence length="1129" mass="126372">MPSFDAPPTAPRGMLPHQSTYSPPNTGINGLQTRPRAVLPHQSTFNPPNAGINAPTTATLPQRPRAVSSVPSNVSTSSIADSTHNPHYRAQSIPADSGYISAHGSHDPHGGNGINAAHSFQTLSVEDEANDARARARDFAGNRFNGQRNGQRSGRGSSHNIQRNQPQSVVRESRGAYDRGSYNRNDPAVGFDNRMDGRAHDMRRHRDGGAQDQRNNRGNRGDHSRDSRGNNNLAPRAVGVDVELPEQSSNAVNGKILKLPTRTSENNSCYSRITVFTNHFEVQSLPCIDIFQYDIRVTGDPRRSGGYLDESEIKQCSPSMVRKVMENPEIKSILGNGFVFDGVSIGWSTEKLPFPVDPFRYRLELPGSRPGRKFGCNIDISCTGKLSTDPFIKWLRNESCRTTSLDDVADFSKEEQIEICLKFLNALLRADPAKRFMSGHGNKSTAYFHRTPETTSGLTSSNRVLEAWRGFYQNIAVRFGKLTVNVDTITAAFIKPGIIFLDAICGLANINVLQPGDVYHADPQRLREIMRKFIGVGFQVKHIQEGPKKDLVRRVMRLTQHGASRETFSKRRFDKDPVTGEETVTMETISVEDYYRQQYNIILRFPQLPMVVCRKEGKYPLELCYVADGERWTEALKGKHTSDFTKFATAPPCVRKDQIAENVKVIGWNKQRVLKEFGVSVNPAFMQVEANVLKPVIPIYQTGTEYQGLKVPGRWNLGFKTFCKAQSVTQWGLMYFPGAPRTRRSDNELKRLTRMCCTEFRKYGLQMPPGPTITSVCDPQGDISRHILELLLKIQTQTKARPNLLVFLLECEQKDLYAQIKRICDTKLGIASQCMLANSAIKDDRDKSAGQYFGNIAMKVNIKLGGINALIEDPILNGRPTLVIGCEASYPNPSQLRLVPPPPAFVALSANYDLHCAQFSAVTDSQDPLDQKIVHFSPMAQELFTRYKKQTSREPERVIYFRDGLSEGGYGSELRTELEELKKLTNAPITVVLCIKRHHTRFFPGPGENGDRMGNIFPGTVVENGNGKDIFLVAHIALKGTVRPTRYVAVYDDNKLSAGQFQELCHNLCYGYGRATMAVSMVPPVYYARLACERARLHMENNVKLDDGSPGMSTLPQTHRNIQYSMWWQ</sequence>
<dbReference type="STRING" id="1392247.A0A3N4KJM1"/>
<dbReference type="SMART" id="SM00950">
    <property type="entry name" value="Piwi"/>
    <property type="match status" value="1"/>
</dbReference>
<evidence type="ECO:0000313" key="5">
    <source>
        <dbReference type="EMBL" id="RPB09618.1"/>
    </source>
</evidence>
<dbReference type="AlphaFoldDB" id="A0A3N4KJM1"/>
<dbReference type="SMART" id="SM00949">
    <property type="entry name" value="PAZ"/>
    <property type="match status" value="1"/>
</dbReference>
<accession>A0A3N4KJM1</accession>